<dbReference type="EMBL" id="NEMB01000003">
    <property type="protein sequence ID" value="PQQ67673.1"/>
    <property type="molecule type" value="Genomic_DNA"/>
</dbReference>
<reference evidence="2 4" key="2">
    <citation type="journal article" date="2018" name="Syst. Appl. Microbiol.">
        <title>Characterization and high-quality draft genome sequence of Herbivorax saccincola A7, an anaerobic, alkaliphilic, thermophilic, cellulolytic, and xylanolytic bacterium.</title>
        <authorList>
            <person name="Aikawa S."/>
            <person name="Baramee S."/>
            <person name="Sermsathanaswadi J."/>
            <person name="Thianheng P."/>
            <person name="Tachaapaikoon C."/>
            <person name="Shikata A."/>
            <person name="Waeonukul R."/>
            <person name="Pason P."/>
            <person name="Ratanakhanokchai K."/>
            <person name="Kosugi A."/>
        </authorList>
    </citation>
    <scope>NUCLEOTIDE SEQUENCE [LARGE SCALE GENOMIC DNA]</scope>
    <source>
        <strain evidence="2 4">A7</strain>
    </source>
</reference>
<organism evidence="1 3">
    <name type="scientific">Acetivibrio saccincola</name>
    <dbReference type="NCBI Taxonomy" id="1677857"/>
    <lineage>
        <taxon>Bacteria</taxon>
        <taxon>Bacillati</taxon>
        <taxon>Bacillota</taxon>
        <taxon>Clostridia</taxon>
        <taxon>Eubacteriales</taxon>
        <taxon>Oscillospiraceae</taxon>
        <taxon>Acetivibrio</taxon>
    </lineage>
</organism>
<dbReference type="Proteomes" id="UP000233534">
    <property type="component" value="Chromosome"/>
</dbReference>
<name>A0A2K9E1Z6_9FIRM</name>
<reference evidence="1 3" key="1">
    <citation type="submission" date="2017-12" db="EMBL/GenBank/DDBJ databases">
        <title>Complete genome sequence of Herbivorax saccincola GGR1, a novel Cellulosome-producing hydrolytic bacterium in a thermophilic biogas plant, established by Illumina and Nanopore MinION sequencing.</title>
        <authorList>
            <person name="Pechtl A."/>
            <person name="Ruckert C."/>
            <person name="Koeck D.E."/>
            <person name="Maus I."/>
            <person name="Winkler A."/>
            <person name="Kalinowski J."/>
            <person name="Puhler A."/>
            <person name="Schwarz W.W."/>
            <person name="Zverlov V.V."/>
            <person name="Schluter A."/>
            <person name="Liebl W."/>
        </authorList>
    </citation>
    <scope>NUCLEOTIDE SEQUENCE [LARGE SCALE GENOMIC DNA]</scope>
    <source>
        <strain evidence="1">GGR1</strain>
        <strain evidence="3">SR1</strain>
    </source>
</reference>
<dbReference type="KEGG" id="hsc:HVS_09415"/>
<gene>
    <name evidence="2" type="ORF">B9R14_13545</name>
    <name evidence="1" type="ORF">HVS_09415</name>
</gene>
<evidence type="ECO:0000313" key="3">
    <source>
        <dbReference type="Proteomes" id="UP000233534"/>
    </source>
</evidence>
<evidence type="ECO:0000313" key="1">
    <source>
        <dbReference type="EMBL" id="AUG57787.1"/>
    </source>
</evidence>
<evidence type="ECO:0000313" key="4">
    <source>
        <dbReference type="Proteomes" id="UP000239720"/>
    </source>
</evidence>
<evidence type="ECO:0000313" key="2">
    <source>
        <dbReference type="EMBL" id="PQQ67673.1"/>
    </source>
</evidence>
<dbReference type="RefSeq" id="WP_101301552.1">
    <property type="nucleotide sequence ID" value="NZ_CP025197.1"/>
</dbReference>
<dbReference type="EMBL" id="CP025197">
    <property type="protein sequence ID" value="AUG57787.1"/>
    <property type="molecule type" value="Genomic_DNA"/>
</dbReference>
<protein>
    <submittedName>
        <fullName evidence="1">Uncharacterized protein</fullName>
    </submittedName>
</protein>
<proteinExistence type="predicted"/>
<keyword evidence="3" id="KW-1185">Reference proteome</keyword>
<dbReference type="Proteomes" id="UP000239720">
    <property type="component" value="Unassembled WGS sequence"/>
</dbReference>
<accession>A0A2K9E1Z6</accession>
<sequence>MIQNFRVLNIKDTESPVESLIICKNPIANSFGTLNFNIPSSIVSKEQENNDIFDMLPKKK</sequence>
<dbReference type="AlphaFoldDB" id="A0A2K9E1Z6"/>